<dbReference type="EMBL" id="BAQB01000022">
    <property type="protein sequence ID" value="GBR47897.1"/>
    <property type="molecule type" value="Genomic_DNA"/>
</dbReference>
<reference evidence="2" key="1">
    <citation type="submission" date="2013-04" db="EMBL/GenBank/DDBJ databases">
        <title>The genome sequencing project of 58 acetic acid bacteria.</title>
        <authorList>
            <person name="Okamoto-Kainuma A."/>
            <person name="Ishikawa M."/>
            <person name="Umino S."/>
            <person name="Koizumi Y."/>
            <person name="Shiwa Y."/>
            <person name="Yoshikawa H."/>
            <person name="Matsutani M."/>
            <person name="Matsushita K."/>
        </authorList>
    </citation>
    <scope>NUCLEOTIDE SEQUENCE</scope>
    <source>
        <strain evidence="2">NBRC 106556</strain>
    </source>
</reference>
<dbReference type="Proteomes" id="UP001062443">
    <property type="component" value="Unassembled WGS sequence"/>
</dbReference>
<organism evidence="2 3">
    <name type="scientific">Neokomagataea tanensis NBRC 106556</name>
    <dbReference type="NCBI Taxonomy" id="1223519"/>
    <lineage>
        <taxon>Bacteria</taxon>
        <taxon>Pseudomonadati</taxon>
        <taxon>Pseudomonadota</taxon>
        <taxon>Alphaproteobacteria</taxon>
        <taxon>Acetobacterales</taxon>
        <taxon>Acetobacteraceae</taxon>
        <taxon>Neokomagataea</taxon>
    </lineage>
</organism>
<feature type="region of interest" description="Disordered" evidence="1">
    <location>
        <begin position="36"/>
        <end position="56"/>
    </location>
</feature>
<gene>
    <name evidence="2" type="ORF">AA106556_1614</name>
</gene>
<evidence type="ECO:0000256" key="1">
    <source>
        <dbReference type="SAM" id="MobiDB-lite"/>
    </source>
</evidence>
<keyword evidence="3" id="KW-1185">Reference proteome</keyword>
<evidence type="ECO:0008006" key="4">
    <source>
        <dbReference type="Google" id="ProtNLM"/>
    </source>
</evidence>
<protein>
    <recommendedName>
        <fullName evidence="4">Transposase</fullName>
    </recommendedName>
</protein>
<comment type="caution">
    <text evidence="2">The sequence shown here is derived from an EMBL/GenBank/DDBJ whole genome shotgun (WGS) entry which is preliminary data.</text>
</comment>
<proteinExistence type="predicted"/>
<evidence type="ECO:0000313" key="2">
    <source>
        <dbReference type="EMBL" id="GBR47897.1"/>
    </source>
</evidence>
<accession>A0ABQ0QKD5</accession>
<name>A0ABQ0QKD5_9PROT</name>
<evidence type="ECO:0000313" key="3">
    <source>
        <dbReference type="Proteomes" id="UP001062443"/>
    </source>
</evidence>
<feature type="compositionally biased region" description="Basic and acidic residues" evidence="1">
    <location>
        <begin position="43"/>
        <end position="56"/>
    </location>
</feature>
<sequence length="56" mass="6728">MQHGEKRQKKWGMFVKWPMQNGRYEYGMPEAADRKRLSNTLYGRKDNSLKQGHRDS</sequence>